<keyword evidence="4" id="KW-1185">Reference proteome</keyword>
<reference evidence="3 4" key="1">
    <citation type="submission" date="2024-04" db="EMBL/GenBank/DDBJ databases">
        <authorList>
            <person name="Fracassetti M."/>
        </authorList>
    </citation>
    <scope>NUCLEOTIDE SEQUENCE [LARGE SCALE GENOMIC DNA]</scope>
</reference>
<name>A0AAV2CAL5_9ROSI</name>
<evidence type="ECO:0000256" key="1">
    <source>
        <dbReference type="SAM" id="MobiDB-lite"/>
    </source>
</evidence>
<accession>A0AAV2CAL5</accession>
<dbReference type="AlphaFoldDB" id="A0AAV2CAL5"/>
<dbReference type="EMBL" id="OZ034813">
    <property type="protein sequence ID" value="CAL1353201.1"/>
    <property type="molecule type" value="Genomic_DNA"/>
</dbReference>
<dbReference type="Proteomes" id="UP001497516">
    <property type="component" value="Chromosome 1"/>
</dbReference>
<dbReference type="InterPro" id="IPR040256">
    <property type="entry name" value="At4g02000-like"/>
</dbReference>
<feature type="compositionally biased region" description="Polar residues" evidence="1">
    <location>
        <begin position="33"/>
        <end position="45"/>
    </location>
</feature>
<feature type="compositionally biased region" description="Pro residues" evidence="1">
    <location>
        <begin position="50"/>
        <end position="60"/>
    </location>
</feature>
<dbReference type="PANTHER" id="PTHR31286:SF99">
    <property type="entry name" value="DUF4283 DOMAIN-CONTAINING PROTEIN"/>
    <property type="match status" value="1"/>
</dbReference>
<dbReference type="Pfam" id="PF14111">
    <property type="entry name" value="DUF4283"/>
    <property type="match status" value="1"/>
</dbReference>
<feature type="domain" description="DUF4283" evidence="2">
    <location>
        <begin position="121"/>
        <end position="202"/>
    </location>
</feature>
<evidence type="ECO:0000313" key="3">
    <source>
        <dbReference type="EMBL" id="CAL1353201.1"/>
    </source>
</evidence>
<protein>
    <recommendedName>
        <fullName evidence="2">DUF4283 domain-containing protein</fullName>
    </recommendedName>
</protein>
<evidence type="ECO:0000313" key="4">
    <source>
        <dbReference type="Proteomes" id="UP001497516"/>
    </source>
</evidence>
<sequence length="231" mass="26005">MLSQRDAPATDLNPSGRPPDDFQPIPEEGDGTETASPNLRPNETSMMIDPSPPPLSKGVTEPPPVAVPPVSYAKIVTGQTQEASRTKSSWVPVGEHDLIPGVFNGEPELKVSSAFREKLCTQWKRTLVVRTMRLNISFLTFSNKIKAMWRPTGAIDILALGQECFLVKLDNDTDYFRALTKGLWTIFDHYCIVFQWTPAFRMSDDLPKTMVVWVQLPAFPIHFYHQEILFS</sequence>
<gene>
    <name evidence="3" type="ORF">LTRI10_LOCUS1122</name>
</gene>
<dbReference type="InterPro" id="IPR025558">
    <property type="entry name" value="DUF4283"/>
</dbReference>
<evidence type="ECO:0000259" key="2">
    <source>
        <dbReference type="Pfam" id="PF14111"/>
    </source>
</evidence>
<dbReference type="PANTHER" id="PTHR31286">
    <property type="entry name" value="GLYCINE-RICH CELL WALL STRUCTURAL PROTEIN 1.8-LIKE"/>
    <property type="match status" value="1"/>
</dbReference>
<feature type="region of interest" description="Disordered" evidence="1">
    <location>
        <begin position="1"/>
        <end position="60"/>
    </location>
</feature>
<organism evidence="3 4">
    <name type="scientific">Linum trigynum</name>
    <dbReference type="NCBI Taxonomy" id="586398"/>
    <lineage>
        <taxon>Eukaryota</taxon>
        <taxon>Viridiplantae</taxon>
        <taxon>Streptophyta</taxon>
        <taxon>Embryophyta</taxon>
        <taxon>Tracheophyta</taxon>
        <taxon>Spermatophyta</taxon>
        <taxon>Magnoliopsida</taxon>
        <taxon>eudicotyledons</taxon>
        <taxon>Gunneridae</taxon>
        <taxon>Pentapetalae</taxon>
        <taxon>rosids</taxon>
        <taxon>fabids</taxon>
        <taxon>Malpighiales</taxon>
        <taxon>Linaceae</taxon>
        <taxon>Linum</taxon>
    </lineage>
</organism>
<proteinExistence type="predicted"/>